<name>Q856B2_9CAUD</name>
<dbReference type="Proteomes" id="UP000000731">
    <property type="component" value="Segment"/>
</dbReference>
<protein>
    <submittedName>
        <fullName evidence="1">Uncharacterized protein</fullName>
    </submittedName>
</protein>
<sequence length="119" mass="13844">MSKRKWPVGSFVPCSPRHLHCSPAHAEFVRNYRLERHRQEVLFEVQMNNDAEREHWRENGGEIVTFKSWLIAHKGSGQQHQQEAYENALRTEPKCQPTQPLSALIREQSATYIAGSRYG</sequence>
<evidence type="ECO:0000313" key="1">
    <source>
        <dbReference type="EMBL" id="AAN02114.1"/>
    </source>
</evidence>
<dbReference type="RefSeq" id="NP_818598.1">
    <property type="nucleotide sequence ID" value="NC_004689.1"/>
</dbReference>
<evidence type="ECO:0000313" key="2">
    <source>
        <dbReference type="Proteomes" id="UP000000731"/>
    </source>
</evidence>
<dbReference type="KEGG" id="vg:1260218"/>
<gene>
    <name evidence="1" type="primary">60</name>
    <name evidence="1" type="ORF">PBI_BARNYARD_60</name>
</gene>
<organism evidence="1 2">
    <name type="scientific">Mycobacterium phage Barnyard</name>
    <dbReference type="NCBI Taxonomy" id="205880"/>
    <lineage>
        <taxon>Viruses</taxon>
        <taxon>Duplodnaviria</taxon>
        <taxon>Heunggongvirae</taxon>
        <taxon>Uroviricota</taxon>
        <taxon>Caudoviricetes</taxon>
        <taxon>Barnyardvirus</taxon>
        <taxon>Barnyardvirus barnyard</taxon>
    </lineage>
</organism>
<reference evidence="1 2" key="1">
    <citation type="journal article" date="2003" name="Cell">
        <title>Origins of highly mosaic mycobacteriophage genomes.</title>
        <authorList>
            <person name="Pedulla M.L."/>
            <person name="Ford M.E."/>
            <person name="Houtz J.M."/>
            <person name="Karthikeyan T."/>
            <person name="Wadsworth C."/>
            <person name="Lewis J.A."/>
            <person name="Jacobs-Sera D."/>
            <person name="Falbo J."/>
            <person name="Gross J."/>
            <person name="Pannunzio N.R."/>
            <person name="Brucker W."/>
            <person name="Kumar V."/>
            <person name="Kandasamy J."/>
            <person name="Keenan L."/>
            <person name="Bardarov S."/>
            <person name="Kriakov J."/>
            <person name="Lawrence J.G."/>
            <person name="Jacobs W.R. Jr."/>
            <person name="Hendrix R.W."/>
            <person name="Hatfull G.F."/>
        </authorList>
    </citation>
    <scope>NUCLEOTIDE SEQUENCE</scope>
</reference>
<keyword evidence="2" id="KW-1185">Reference proteome</keyword>
<proteinExistence type="predicted"/>
<dbReference type="EMBL" id="AY129339">
    <property type="protein sequence ID" value="AAN02114.1"/>
    <property type="molecule type" value="Genomic_DNA"/>
</dbReference>
<accession>Q856B2</accession>
<dbReference type="OrthoDB" id="28998at10239"/>